<feature type="transmembrane region" description="Helical" evidence="2">
    <location>
        <begin position="159"/>
        <end position="176"/>
    </location>
</feature>
<dbReference type="PANTHER" id="PTHR24314">
    <property type="entry name" value="NON-SPECIFIC LIPID TRANSFER PROTEIN-RELATED"/>
    <property type="match status" value="1"/>
</dbReference>
<dbReference type="GO" id="GO:0034256">
    <property type="term" value="F:chlorophyll(ide) b reductase activity"/>
    <property type="evidence" value="ECO:0007669"/>
    <property type="project" value="TreeGrafter"/>
</dbReference>
<evidence type="ECO:0008006" key="5">
    <source>
        <dbReference type="Google" id="ProtNLM"/>
    </source>
</evidence>
<keyword evidence="2" id="KW-0812">Transmembrane</keyword>
<protein>
    <recommendedName>
        <fullName evidence="5">Chlorophyll b reductase</fullName>
    </recommendedName>
</protein>
<dbReference type="GO" id="GO:0015996">
    <property type="term" value="P:chlorophyll catabolic process"/>
    <property type="evidence" value="ECO:0007669"/>
    <property type="project" value="TreeGrafter"/>
</dbReference>
<evidence type="ECO:0000256" key="1">
    <source>
        <dbReference type="SAM" id="MobiDB-lite"/>
    </source>
</evidence>
<dbReference type="InterPro" id="IPR002347">
    <property type="entry name" value="SDR_fam"/>
</dbReference>
<evidence type="ECO:0000313" key="4">
    <source>
        <dbReference type="Proteomes" id="UP001438707"/>
    </source>
</evidence>
<name>A0AAW1Q9C4_9CHLO</name>
<dbReference type="PANTHER" id="PTHR24314:SF21">
    <property type="entry name" value="CHLOROPHYLL(IDE) B REDUCTASE NYC1, CHLOROPLASTIC-RELATED"/>
    <property type="match status" value="1"/>
</dbReference>
<keyword evidence="2" id="KW-1133">Transmembrane helix</keyword>
<dbReference type="PRINTS" id="PR00081">
    <property type="entry name" value="GDHRDH"/>
</dbReference>
<dbReference type="SUPFAM" id="SSF51735">
    <property type="entry name" value="NAD(P)-binding Rossmann-fold domains"/>
    <property type="match status" value="1"/>
</dbReference>
<keyword evidence="4" id="KW-1185">Reference proteome</keyword>
<feature type="compositionally biased region" description="Low complexity" evidence="1">
    <location>
        <begin position="49"/>
        <end position="62"/>
    </location>
</feature>
<dbReference type="CDD" id="cd05233">
    <property type="entry name" value="SDR_c"/>
    <property type="match status" value="1"/>
</dbReference>
<dbReference type="EMBL" id="JALJOS010000064">
    <property type="protein sequence ID" value="KAK9817606.1"/>
    <property type="molecule type" value="Genomic_DNA"/>
</dbReference>
<gene>
    <name evidence="3" type="ORF">WJX74_011047</name>
</gene>
<dbReference type="AlphaFoldDB" id="A0AAW1Q9C4"/>
<comment type="caution">
    <text evidence="3">The sequence shown here is derived from an EMBL/GenBank/DDBJ whole genome shotgun (WGS) entry which is preliminary data.</text>
</comment>
<dbReference type="Proteomes" id="UP001438707">
    <property type="component" value="Unassembled WGS sequence"/>
</dbReference>
<evidence type="ECO:0000313" key="3">
    <source>
        <dbReference type="EMBL" id="KAK9817606.1"/>
    </source>
</evidence>
<dbReference type="InterPro" id="IPR020904">
    <property type="entry name" value="Sc_DH/Rdtase_CS"/>
</dbReference>
<dbReference type="PROSITE" id="PS00061">
    <property type="entry name" value="ADH_SHORT"/>
    <property type="match status" value="1"/>
</dbReference>
<dbReference type="PRINTS" id="PR00080">
    <property type="entry name" value="SDRFAMILY"/>
</dbReference>
<dbReference type="Pfam" id="PF00106">
    <property type="entry name" value="adh_short"/>
    <property type="match status" value="1"/>
</dbReference>
<feature type="region of interest" description="Disordered" evidence="1">
    <location>
        <begin position="47"/>
        <end position="88"/>
    </location>
</feature>
<accession>A0AAW1Q9C4</accession>
<organism evidence="3 4">
    <name type="scientific">Apatococcus lobatus</name>
    <dbReference type="NCBI Taxonomy" id="904363"/>
    <lineage>
        <taxon>Eukaryota</taxon>
        <taxon>Viridiplantae</taxon>
        <taxon>Chlorophyta</taxon>
        <taxon>core chlorophytes</taxon>
        <taxon>Trebouxiophyceae</taxon>
        <taxon>Chlorellales</taxon>
        <taxon>Chlorellaceae</taxon>
        <taxon>Apatococcus</taxon>
    </lineage>
</organism>
<evidence type="ECO:0000256" key="2">
    <source>
        <dbReference type="SAM" id="Phobius"/>
    </source>
</evidence>
<reference evidence="3 4" key="1">
    <citation type="journal article" date="2024" name="Nat. Commun.">
        <title>Phylogenomics reveals the evolutionary origins of lichenization in chlorophyte algae.</title>
        <authorList>
            <person name="Puginier C."/>
            <person name="Libourel C."/>
            <person name="Otte J."/>
            <person name="Skaloud P."/>
            <person name="Haon M."/>
            <person name="Grisel S."/>
            <person name="Petersen M."/>
            <person name="Berrin J.G."/>
            <person name="Delaux P.M."/>
            <person name="Dal Grande F."/>
            <person name="Keller J."/>
        </authorList>
    </citation>
    <scope>NUCLEOTIDE SEQUENCE [LARGE SCALE GENOMIC DNA]</scope>
    <source>
        <strain evidence="3 4">SAG 2145</strain>
    </source>
</reference>
<dbReference type="Gene3D" id="3.40.50.720">
    <property type="entry name" value="NAD(P)-binding Rossmann-like Domain"/>
    <property type="match status" value="1"/>
</dbReference>
<dbReference type="InterPro" id="IPR052625">
    <property type="entry name" value="Chl_b_Red"/>
</dbReference>
<sequence length="538" mass="57163">MSAFLQRLSWSLQRVVPDRGLRKTLSSRRLRASSYIFADIHSKRKAKGKPASSAASSLSNTSQPSLRDSKVQKLPASSKGLPGTRASGPVRSFAEAALPLEEDSSSAASSPAKSSALPFLTEATGAAVNGWHKPVGLVLVSAHTLATTCHLSGAVVNPVWLPAVTGGAIGLLFAVLNRAGLRRFWRAPATPLNVVITGSSRGIGKAIAREFLRQGDRVFITSRNSSGLTKVMDELREELQDSLGDNVPVSGFGKCNVGSVNSVARLAAMAQREMGTVDVWVNNAGYSGTFQNFLDATPEQLTQVVGTNLGGSLLCMRAAMKLMAGQPKGGHIFTMDGAGADGQATPQYVAYGATKAGIRQLMRSLAAELRQPLAIGGAYPQPPTAGKLPAGRPGGVGIHTISPGMVLTNLLLEGSTFANRQVFNILCEQPETVAAFLVPRIRTVVARNEAQRYIRYLTVWSALTRFITAPLRAQRFFDADGEPVYGKESERITARASKRLAERVAVRSRSLALAYSSSLAASYLLILAHSLAVLPHAH</sequence>
<dbReference type="InterPro" id="IPR036291">
    <property type="entry name" value="NAD(P)-bd_dom_sf"/>
</dbReference>
<feature type="transmembrane region" description="Helical" evidence="2">
    <location>
        <begin position="512"/>
        <end position="534"/>
    </location>
</feature>
<keyword evidence="2" id="KW-0472">Membrane</keyword>
<proteinExistence type="predicted"/>
<dbReference type="GO" id="GO:0010304">
    <property type="term" value="P:PSII associated light-harvesting complex II catabolic process"/>
    <property type="evidence" value="ECO:0007669"/>
    <property type="project" value="TreeGrafter"/>
</dbReference>